<dbReference type="Pfam" id="PF16166">
    <property type="entry name" value="TIC20"/>
    <property type="match status" value="1"/>
</dbReference>
<dbReference type="EMBL" id="KR020505">
    <property type="protein sequence ID" value="AKS28505.1"/>
    <property type="molecule type" value="Genomic_DNA"/>
</dbReference>
<protein>
    <recommendedName>
        <fullName evidence="3 7">Tic20 family protein Ycf60</fullName>
    </recommendedName>
</protein>
<proteinExistence type="inferred from homology"/>
<evidence type="ECO:0000256" key="2">
    <source>
        <dbReference type="ARBA" id="ARBA00009596"/>
    </source>
</evidence>
<comment type="similarity">
    <text evidence="2 7">Belongs to the Tic20 family.</text>
</comment>
<dbReference type="GO" id="GO:0031969">
    <property type="term" value="C:chloroplast membrane"/>
    <property type="evidence" value="ECO:0007669"/>
    <property type="project" value="UniProtKB-SubCell"/>
</dbReference>
<geneLocation type="plastid" evidence="8"/>
<keyword evidence="6 7" id="KW-0472">Membrane</keyword>
<evidence type="ECO:0000256" key="4">
    <source>
        <dbReference type="ARBA" id="ARBA00022692"/>
    </source>
</evidence>
<comment type="caution">
    <text evidence="7">Lacks conserved residue(s) required for the propagation of feature annotation.</text>
</comment>
<dbReference type="PANTHER" id="PTHR33510">
    <property type="entry name" value="PROTEIN TIC 20-II, CHLOROPLASTIC"/>
    <property type="match status" value="1"/>
</dbReference>
<comment type="subcellular location">
    <subcellularLocation>
        <location evidence="1 7">Plastid</location>
        <location evidence="1 7">Chloroplast membrane</location>
        <topology evidence="1 7">Multi-pass membrane protein</topology>
    </subcellularLocation>
</comment>
<keyword evidence="7 8" id="KW-0934">Plastid</keyword>
<accession>A0A126G2B4</accession>
<keyword evidence="4 7" id="KW-0812">Transmembrane</keyword>
<sequence>MSNKYVESFITILPLVLSKLALQRAYKYIKLNKKIINNTESKTRLSIRLVSTIPYYLPLFEGLQNFGQYVLPDYPVAAIPLYKKVLLPMLIFYMNHAILGLVTFFALYYVLVRNKSPIPVHQLVRFNSMQSILLFLVGSLFGAIFRAFPIEFRISFIGLMVCNMMFWFVLSTISYSIVKAVQGKYSNIPVISEAVRIQISGYST</sequence>
<reference evidence="8" key="1">
    <citation type="submission" date="2015-03" db="EMBL/GenBank/DDBJ databases">
        <title>Plastid genome analysis of the type material of Wildemania schizophylla (Bangiales, Rhodophyta).</title>
        <authorList>
            <person name="Hughey J.R."/>
        </authorList>
    </citation>
    <scope>NUCLEOTIDE SEQUENCE</scope>
</reference>
<dbReference type="GeneID" id="26939272"/>
<evidence type="ECO:0000256" key="7">
    <source>
        <dbReference type="RuleBase" id="RU367003"/>
    </source>
</evidence>
<keyword evidence="7" id="KW-0150">Chloroplast</keyword>
<feature type="transmembrane region" description="Helical" evidence="7">
    <location>
        <begin position="86"/>
        <end position="111"/>
    </location>
</feature>
<dbReference type="PANTHER" id="PTHR33510:SF5">
    <property type="entry name" value="PROTEIN TIC 20-II, CHLOROPLASTIC"/>
    <property type="match status" value="1"/>
</dbReference>
<feature type="transmembrane region" description="Helical" evidence="7">
    <location>
        <begin position="154"/>
        <end position="178"/>
    </location>
</feature>
<keyword evidence="5 7" id="KW-1133">Transmembrane helix</keyword>
<evidence type="ECO:0000256" key="5">
    <source>
        <dbReference type="ARBA" id="ARBA00022989"/>
    </source>
</evidence>
<dbReference type="InterPro" id="IPR005691">
    <property type="entry name" value="Tic20"/>
</dbReference>
<gene>
    <name evidence="8" type="primary">orf203</name>
</gene>
<name>A0A126G2B4_WILSC</name>
<dbReference type="RefSeq" id="YP_009237458.1">
    <property type="nucleotide sequence ID" value="NC_029576.1"/>
</dbReference>
<evidence type="ECO:0000256" key="1">
    <source>
        <dbReference type="ARBA" id="ARBA00004508"/>
    </source>
</evidence>
<evidence type="ECO:0000256" key="3">
    <source>
        <dbReference type="ARBA" id="ARBA00017412"/>
    </source>
</evidence>
<feature type="transmembrane region" description="Helical" evidence="7">
    <location>
        <begin position="132"/>
        <end position="148"/>
    </location>
</feature>
<evidence type="ECO:0000313" key="8">
    <source>
        <dbReference type="EMBL" id="AKS28505.1"/>
    </source>
</evidence>
<dbReference type="AlphaFoldDB" id="A0A126G2B4"/>
<organism evidence="8">
    <name type="scientific">Wildemania schizophylla</name>
    <name type="common">Red alga</name>
    <name type="synonym">Porphyra schizophylla</name>
    <dbReference type="NCBI Taxonomy" id="1134705"/>
    <lineage>
        <taxon>Eukaryota</taxon>
        <taxon>Rhodophyta</taxon>
        <taxon>Bangiophyceae</taxon>
        <taxon>Bangiales</taxon>
        <taxon>Bangiaceae</taxon>
        <taxon>Wildemania</taxon>
    </lineage>
</organism>
<evidence type="ECO:0000256" key="6">
    <source>
        <dbReference type="ARBA" id="ARBA00023136"/>
    </source>
</evidence>